<reference evidence="2" key="1">
    <citation type="journal article" date="2020" name="bioRxiv">
        <title>A rank-normalized archaeal taxonomy based on genome phylogeny resolves widespread incomplete and uneven classifications.</title>
        <authorList>
            <person name="Rinke C."/>
            <person name="Chuvochina M."/>
            <person name="Mussig A.J."/>
            <person name="Chaumeil P.-A."/>
            <person name="Waite D.W."/>
            <person name="Whitman W.B."/>
            <person name="Parks D.H."/>
            <person name="Hugenholtz P."/>
        </authorList>
    </citation>
    <scope>NUCLEOTIDE SEQUENCE [LARGE SCALE GENOMIC DNA]</scope>
</reference>
<comment type="caution">
    <text evidence="1">The sequence shown here is derived from an EMBL/GenBank/DDBJ whole genome shotgun (WGS) entry which is preliminary data.</text>
</comment>
<dbReference type="AlphaFoldDB" id="A0A7J4KSA1"/>
<proteinExistence type="predicted"/>
<dbReference type="Proteomes" id="UP000527315">
    <property type="component" value="Unassembled WGS sequence"/>
</dbReference>
<evidence type="ECO:0000313" key="1">
    <source>
        <dbReference type="EMBL" id="HIH32873.1"/>
    </source>
</evidence>
<protein>
    <submittedName>
        <fullName evidence="1">Uncharacterized protein</fullName>
    </submittedName>
</protein>
<accession>A0A7J4KSA1</accession>
<name>A0A7J4KSA1_9ARCH</name>
<sequence>MTGSIAARIAAETITEHLRNKKPLKNFDKNLAGLNKDLLLHWKVRRFLNSQTDEQLNRLFEKMKKAKIEEFLEKHGNMDHPSLFAGKLLSNPKIWFLLPEALKALR</sequence>
<evidence type="ECO:0000313" key="2">
    <source>
        <dbReference type="Proteomes" id="UP000527315"/>
    </source>
</evidence>
<organism evidence="1 2">
    <name type="scientific">Candidatus Iainarchaeum sp</name>
    <dbReference type="NCBI Taxonomy" id="3101447"/>
    <lineage>
        <taxon>Archaea</taxon>
        <taxon>Candidatus Iainarchaeota</taxon>
        <taxon>Candidatus Iainarchaeia</taxon>
        <taxon>Candidatus Iainarchaeales</taxon>
        <taxon>Candidatus Iainarchaeaceae</taxon>
        <taxon>Candidatus Iainarchaeum</taxon>
    </lineage>
</organism>
<gene>
    <name evidence="1" type="ORF">HA227_01335</name>
</gene>
<dbReference type="EMBL" id="DUFJ01000033">
    <property type="protein sequence ID" value="HIH32873.1"/>
    <property type="molecule type" value="Genomic_DNA"/>
</dbReference>